<accession>L0GZY5</accession>
<evidence type="ECO:0000259" key="2">
    <source>
        <dbReference type="Pfam" id="PF03886"/>
    </source>
</evidence>
<dbReference type="Pfam" id="PF03886">
    <property type="entry name" value="ABC_trans_aux"/>
    <property type="match status" value="1"/>
</dbReference>
<dbReference type="KEGG" id="tmb:Thimo_2138"/>
<sequence>MKIWRCRAVPVLVGVLALAGCASSPPSTFYTLTPITEAGARSTALGDRGPKVILGPLTLPHFLDRPQIVVRDGVELRFDEFHRWGGSLDDDFLRVWGENLAHLLGTGQVFIFPTKVNTPVDFRVVAEVLSFEGSTGGNVRLKVRWVVLDPYRNKSLLVREETYRRPIQVGPDGTIDEVTLVSGLSQVLGDFSRDVADSLTRLPRPRPRPPEGSSVG</sequence>
<feature type="domain" description="ABC-type transport auxiliary lipoprotein component" evidence="2">
    <location>
        <begin position="30"/>
        <end position="196"/>
    </location>
</feature>
<dbReference type="RefSeq" id="WP_015281029.1">
    <property type="nucleotide sequence ID" value="NC_019940.1"/>
</dbReference>
<dbReference type="Gene3D" id="3.40.50.10610">
    <property type="entry name" value="ABC-type transport auxiliary lipoprotein component"/>
    <property type="match status" value="1"/>
</dbReference>
<dbReference type="OrthoDB" id="7063250at2"/>
<evidence type="ECO:0000313" key="4">
    <source>
        <dbReference type="Proteomes" id="UP000010816"/>
    </source>
</evidence>
<dbReference type="EMBL" id="CP003051">
    <property type="protein sequence ID" value="AGA90889.1"/>
    <property type="molecule type" value="Genomic_DNA"/>
</dbReference>
<evidence type="ECO:0000313" key="3">
    <source>
        <dbReference type="EMBL" id="AGA90889.1"/>
    </source>
</evidence>
<dbReference type="AlphaFoldDB" id="L0GZY5"/>
<proteinExistence type="predicted"/>
<dbReference type="eggNOG" id="COG3009">
    <property type="taxonomic scope" value="Bacteria"/>
</dbReference>
<reference evidence="3 4" key="1">
    <citation type="submission" date="2011-09" db="EMBL/GenBank/DDBJ databases">
        <title>Complete sequence of chromosome of Thioflavicoccus mobilis 8321.</title>
        <authorList>
            <consortium name="US DOE Joint Genome Institute"/>
            <person name="Lucas S."/>
            <person name="Han J."/>
            <person name="Lapidus A."/>
            <person name="Cheng J.-F."/>
            <person name="Goodwin L."/>
            <person name="Pitluck S."/>
            <person name="Peters L."/>
            <person name="Ovchinnikova G."/>
            <person name="Lu M."/>
            <person name="Detter J.C."/>
            <person name="Han C."/>
            <person name="Tapia R."/>
            <person name="Land M."/>
            <person name="Hauser L."/>
            <person name="Kyrpides N."/>
            <person name="Ivanova N."/>
            <person name="Pagani I."/>
            <person name="Vogl K."/>
            <person name="Liu Z."/>
            <person name="Imhoff J."/>
            <person name="Thiel V."/>
            <person name="Frigaard N.-U."/>
            <person name="Bryant D."/>
            <person name="Woyke T."/>
        </authorList>
    </citation>
    <scope>NUCLEOTIDE SEQUENCE [LARGE SCALE GENOMIC DNA]</scope>
    <source>
        <strain evidence="3 4">8321</strain>
    </source>
</reference>
<evidence type="ECO:0000256" key="1">
    <source>
        <dbReference type="SAM" id="SignalP"/>
    </source>
</evidence>
<dbReference type="InterPro" id="IPR005586">
    <property type="entry name" value="ABC_trans_aux"/>
</dbReference>
<organism evidence="3 4">
    <name type="scientific">Thioflavicoccus mobilis 8321</name>
    <dbReference type="NCBI Taxonomy" id="765912"/>
    <lineage>
        <taxon>Bacteria</taxon>
        <taxon>Pseudomonadati</taxon>
        <taxon>Pseudomonadota</taxon>
        <taxon>Gammaproteobacteria</taxon>
        <taxon>Chromatiales</taxon>
        <taxon>Chromatiaceae</taxon>
        <taxon>Thioflavicoccus</taxon>
    </lineage>
</organism>
<protein>
    <recommendedName>
        <fullName evidence="2">ABC-type transport auxiliary lipoprotein component domain-containing protein</fullName>
    </recommendedName>
</protein>
<keyword evidence="1" id="KW-0732">Signal</keyword>
<dbReference type="SUPFAM" id="SSF159594">
    <property type="entry name" value="XCC0632-like"/>
    <property type="match status" value="1"/>
</dbReference>
<feature type="chain" id="PRO_5003943177" description="ABC-type transport auxiliary lipoprotein component domain-containing protein" evidence="1">
    <location>
        <begin position="23"/>
        <end position="216"/>
    </location>
</feature>
<name>L0GZY5_9GAMM</name>
<dbReference type="STRING" id="765912.Thimo_2138"/>
<dbReference type="HOGENOM" id="CLU_096001_2_1_6"/>
<dbReference type="PROSITE" id="PS51257">
    <property type="entry name" value="PROKAR_LIPOPROTEIN"/>
    <property type="match status" value="1"/>
</dbReference>
<gene>
    <name evidence="3" type="ORF">Thimo_2138</name>
</gene>
<dbReference type="Proteomes" id="UP000010816">
    <property type="component" value="Chromosome"/>
</dbReference>
<feature type="signal peptide" evidence="1">
    <location>
        <begin position="1"/>
        <end position="22"/>
    </location>
</feature>
<keyword evidence="4" id="KW-1185">Reference proteome</keyword>